<comment type="caution">
    <text evidence="2">The sequence shown here is derived from an EMBL/GenBank/DDBJ whole genome shotgun (WGS) entry which is preliminary data.</text>
</comment>
<dbReference type="Pfam" id="PF12917">
    <property type="entry name" value="YfbR-like"/>
    <property type="match status" value="1"/>
</dbReference>
<name>A0ABV8V470_9GAMM</name>
<dbReference type="NCBIfam" id="NF003009">
    <property type="entry name" value="PRK03826.1"/>
    <property type="match status" value="1"/>
</dbReference>
<dbReference type="PROSITE" id="PS51831">
    <property type="entry name" value="HD"/>
    <property type="match status" value="1"/>
</dbReference>
<proteinExistence type="predicted"/>
<dbReference type="RefSeq" id="WP_290265512.1">
    <property type="nucleotide sequence ID" value="NZ_JAUFQG010000006.1"/>
</dbReference>
<gene>
    <name evidence="2" type="primary">yfbR</name>
    <name evidence="2" type="ORF">ACFOX3_08120</name>
</gene>
<sequence length="207" mass="23090">MTATADIKSHFFAYISKIRWIIRWGLKRNAIPENVMEHSWEVATIAHALGIIRNRIFNGHVDANALAAASLYHDCSEVITGDMPSPIKYHSSAIQTAYKAIEHEAESELVSLLPKALQADFAAVMLESQLPTEHKKLIKAADTLSAYLKCQAELATGNQEFRKAAEDIQGRLASYQLPEVEYFLQVFAPSYKLTLDELLSPKPHSVP</sequence>
<dbReference type="SUPFAM" id="SSF109604">
    <property type="entry name" value="HD-domain/PDEase-like"/>
    <property type="match status" value="1"/>
</dbReference>
<evidence type="ECO:0000313" key="3">
    <source>
        <dbReference type="Proteomes" id="UP001595840"/>
    </source>
</evidence>
<dbReference type="SMART" id="SM00471">
    <property type="entry name" value="HDc"/>
    <property type="match status" value="1"/>
</dbReference>
<dbReference type="Proteomes" id="UP001595840">
    <property type="component" value="Unassembled WGS sequence"/>
</dbReference>
<dbReference type="GO" id="GO:0002953">
    <property type="term" value="F:5'-deoxynucleotidase activity"/>
    <property type="evidence" value="ECO:0007669"/>
    <property type="project" value="UniProtKB-EC"/>
</dbReference>
<dbReference type="EC" id="3.1.3.89" evidence="2"/>
<evidence type="ECO:0000313" key="2">
    <source>
        <dbReference type="EMBL" id="MFC4362264.1"/>
    </source>
</evidence>
<protein>
    <submittedName>
        <fullName evidence="2">5'-deoxynucleotidase</fullName>
        <ecNumber evidence="2">3.1.3.89</ecNumber>
    </submittedName>
</protein>
<reference evidence="3" key="1">
    <citation type="journal article" date="2019" name="Int. J. Syst. Evol. Microbiol.">
        <title>The Global Catalogue of Microorganisms (GCM) 10K type strain sequencing project: providing services to taxonomists for standard genome sequencing and annotation.</title>
        <authorList>
            <consortium name="The Broad Institute Genomics Platform"/>
            <consortium name="The Broad Institute Genome Sequencing Center for Infectious Disease"/>
            <person name="Wu L."/>
            <person name="Ma J."/>
        </authorList>
    </citation>
    <scope>NUCLEOTIDE SEQUENCE [LARGE SCALE GENOMIC DNA]</scope>
    <source>
        <strain evidence="3">CECT 8570</strain>
    </source>
</reference>
<dbReference type="EMBL" id="JBHSCX010000005">
    <property type="protein sequence ID" value="MFC4362264.1"/>
    <property type="molecule type" value="Genomic_DNA"/>
</dbReference>
<dbReference type="Gene3D" id="1.10.3210.10">
    <property type="entry name" value="Hypothetical protein af1432"/>
    <property type="match status" value="1"/>
</dbReference>
<dbReference type="InterPro" id="IPR006674">
    <property type="entry name" value="HD_domain"/>
</dbReference>
<dbReference type="CDD" id="cd00077">
    <property type="entry name" value="HDc"/>
    <property type="match status" value="1"/>
</dbReference>
<evidence type="ECO:0000259" key="1">
    <source>
        <dbReference type="PROSITE" id="PS51831"/>
    </source>
</evidence>
<organism evidence="2 3">
    <name type="scientific">Simiduia curdlanivorans</name>
    <dbReference type="NCBI Taxonomy" id="1492769"/>
    <lineage>
        <taxon>Bacteria</taxon>
        <taxon>Pseudomonadati</taxon>
        <taxon>Pseudomonadota</taxon>
        <taxon>Gammaproteobacteria</taxon>
        <taxon>Cellvibrionales</taxon>
        <taxon>Cellvibrionaceae</taxon>
        <taxon>Simiduia</taxon>
    </lineage>
</organism>
<keyword evidence="3" id="KW-1185">Reference proteome</keyword>
<accession>A0ABV8V470</accession>
<keyword evidence="2" id="KW-0378">Hydrolase</keyword>
<feature type="domain" description="HD" evidence="1">
    <location>
        <begin position="35"/>
        <end position="147"/>
    </location>
</feature>
<dbReference type="InterPro" id="IPR003607">
    <property type="entry name" value="HD/PDEase_dom"/>
</dbReference>